<dbReference type="InterPro" id="IPR013325">
    <property type="entry name" value="RNA_pol_sigma_r2"/>
</dbReference>
<dbReference type="InterPro" id="IPR039425">
    <property type="entry name" value="RNA_pol_sigma-70-like"/>
</dbReference>
<protein>
    <submittedName>
        <fullName evidence="7">RNA polymerase sigma-70 factor</fullName>
    </submittedName>
</protein>
<feature type="domain" description="RNA polymerase sigma factor 70 region 4 type 2" evidence="6">
    <location>
        <begin position="116"/>
        <end position="166"/>
    </location>
</feature>
<evidence type="ECO:0000313" key="7">
    <source>
        <dbReference type="EMBL" id="WHX09897.1"/>
    </source>
</evidence>
<name>A0AA95HKY2_9BACT</name>
<dbReference type="InterPro" id="IPR013324">
    <property type="entry name" value="RNA_pol_sigma_r3/r4-like"/>
</dbReference>
<evidence type="ECO:0000256" key="1">
    <source>
        <dbReference type="ARBA" id="ARBA00010641"/>
    </source>
</evidence>
<dbReference type="PANTHER" id="PTHR43133:SF46">
    <property type="entry name" value="RNA POLYMERASE SIGMA-70 FACTOR ECF SUBFAMILY"/>
    <property type="match status" value="1"/>
</dbReference>
<proteinExistence type="inferred from homology"/>
<evidence type="ECO:0000256" key="4">
    <source>
        <dbReference type="ARBA" id="ARBA00023163"/>
    </source>
</evidence>
<dbReference type="PANTHER" id="PTHR43133">
    <property type="entry name" value="RNA POLYMERASE ECF-TYPE SIGMA FACTO"/>
    <property type="match status" value="1"/>
</dbReference>
<evidence type="ECO:0000259" key="5">
    <source>
        <dbReference type="Pfam" id="PF04542"/>
    </source>
</evidence>
<keyword evidence="2" id="KW-0805">Transcription regulation</keyword>
<dbReference type="InterPro" id="IPR014327">
    <property type="entry name" value="RNA_pol_sigma70_bacteroid"/>
</dbReference>
<dbReference type="GO" id="GO:0003677">
    <property type="term" value="F:DNA binding"/>
    <property type="evidence" value="ECO:0007669"/>
    <property type="project" value="InterPro"/>
</dbReference>
<dbReference type="InterPro" id="IPR007627">
    <property type="entry name" value="RNA_pol_sigma70_r2"/>
</dbReference>
<dbReference type="SUPFAM" id="SSF88946">
    <property type="entry name" value="Sigma2 domain of RNA polymerase sigma factors"/>
    <property type="match status" value="1"/>
</dbReference>
<sequence>MSIDLNAFNKFFIDYQQRFVHFACTYVHDEAVAEDFVVESMMYYWENKDRLSADTNIPAYVLTTIKHKCIDYLRHQQVYQDASDEIARIYAWELSGRIMTLEDFEPYEVFTKEIQEIVDRTLDALPEQTRKIFVMSRNENKSHKEIAELLDITTKGVEFHISKATRTLRLALKDYLPVSLLFSICIKKNSFSLGNVLSHPLLL</sequence>
<evidence type="ECO:0000313" key="8">
    <source>
        <dbReference type="Proteomes" id="UP001177934"/>
    </source>
</evidence>
<dbReference type="Proteomes" id="UP001177934">
    <property type="component" value="Chromosome"/>
</dbReference>
<dbReference type="AlphaFoldDB" id="A0AA95HKY2"/>
<dbReference type="Pfam" id="PF04542">
    <property type="entry name" value="Sigma70_r2"/>
    <property type="match status" value="1"/>
</dbReference>
<accession>A0AA95HKY2</accession>
<gene>
    <name evidence="7" type="ORF">QNN11_22445</name>
</gene>
<dbReference type="GO" id="GO:0006352">
    <property type="term" value="P:DNA-templated transcription initiation"/>
    <property type="evidence" value="ECO:0007669"/>
    <property type="project" value="InterPro"/>
</dbReference>
<evidence type="ECO:0000256" key="2">
    <source>
        <dbReference type="ARBA" id="ARBA00023015"/>
    </source>
</evidence>
<dbReference type="InterPro" id="IPR013249">
    <property type="entry name" value="RNA_pol_sigma70_r4_t2"/>
</dbReference>
<dbReference type="Gene3D" id="1.10.1740.10">
    <property type="match status" value="1"/>
</dbReference>
<keyword evidence="4" id="KW-0804">Transcription</keyword>
<reference evidence="7" key="1">
    <citation type="journal article" date="2023" name="Nat. Commun.">
        <title>Identification of a novel Human Milk Oligosaccharides utilization cluster in the infant gut commensal Bacteroides dorei.</title>
        <authorList>
            <person name="Kijner S."/>
            <person name="Ennis D."/>
            <person name="Shmorak S."/>
            <person name="Florentin A."/>
            <person name="Yassour M."/>
        </authorList>
    </citation>
    <scope>NUCLEOTIDE SEQUENCE</scope>
    <source>
        <strain evidence="7">2</strain>
    </source>
</reference>
<dbReference type="Gene3D" id="1.10.10.10">
    <property type="entry name" value="Winged helix-like DNA-binding domain superfamily/Winged helix DNA-binding domain"/>
    <property type="match status" value="1"/>
</dbReference>
<keyword evidence="3" id="KW-0731">Sigma factor</keyword>
<dbReference type="Pfam" id="PF08281">
    <property type="entry name" value="Sigma70_r4_2"/>
    <property type="match status" value="1"/>
</dbReference>
<evidence type="ECO:0000259" key="6">
    <source>
        <dbReference type="Pfam" id="PF08281"/>
    </source>
</evidence>
<feature type="domain" description="RNA polymerase sigma-70 region 2" evidence="5">
    <location>
        <begin position="14"/>
        <end position="77"/>
    </location>
</feature>
<comment type="similarity">
    <text evidence="1">Belongs to the sigma-70 factor family. ECF subfamily.</text>
</comment>
<organism evidence="7 8">
    <name type="scientific">Phocaeicola dorei</name>
    <dbReference type="NCBI Taxonomy" id="357276"/>
    <lineage>
        <taxon>Bacteria</taxon>
        <taxon>Pseudomonadati</taxon>
        <taxon>Bacteroidota</taxon>
        <taxon>Bacteroidia</taxon>
        <taxon>Bacteroidales</taxon>
        <taxon>Bacteroidaceae</taxon>
        <taxon>Phocaeicola</taxon>
    </lineage>
</organism>
<dbReference type="GO" id="GO:0016987">
    <property type="term" value="F:sigma factor activity"/>
    <property type="evidence" value="ECO:0007669"/>
    <property type="project" value="UniProtKB-KW"/>
</dbReference>
<dbReference type="InterPro" id="IPR036388">
    <property type="entry name" value="WH-like_DNA-bd_sf"/>
</dbReference>
<dbReference type="EMBL" id="CP126056">
    <property type="protein sequence ID" value="WHX09897.1"/>
    <property type="molecule type" value="Genomic_DNA"/>
</dbReference>
<dbReference type="CDD" id="cd06171">
    <property type="entry name" value="Sigma70_r4"/>
    <property type="match status" value="1"/>
</dbReference>
<dbReference type="NCBIfam" id="TIGR02937">
    <property type="entry name" value="sigma70-ECF"/>
    <property type="match status" value="1"/>
</dbReference>
<dbReference type="NCBIfam" id="TIGR02985">
    <property type="entry name" value="Sig70_bacteroi1"/>
    <property type="match status" value="1"/>
</dbReference>
<evidence type="ECO:0000256" key="3">
    <source>
        <dbReference type="ARBA" id="ARBA00023082"/>
    </source>
</evidence>
<dbReference type="InterPro" id="IPR014284">
    <property type="entry name" value="RNA_pol_sigma-70_dom"/>
</dbReference>
<dbReference type="SUPFAM" id="SSF88659">
    <property type="entry name" value="Sigma3 and sigma4 domains of RNA polymerase sigma factors"/>
    <property type="match status" value="1"/>
</dbReference>